<gene>
    <name evidence="5" type="ORF">POCULU_LOCUS1221</name>
</gene>
<dbReference type="AlphaFoldDB" id="A0A9N8W8S4"/>
<dbReference type="PANTHER" id="PTHR13780">
    <property type="entry name" value="AMP-ACTIVATED PROTEIN KINASE, GAMMA REGULATORY SUBUNIT"/>
    <property type="match status" value="1"/>
</dbReference>
<keyword evidence="1" id="KW-0677">Repeat</keyword>
<evidence type="ECO:0000313" key="5">
    <source>
        <dbReference type="EMBL" id="CAG8474673.1"/>
    </source>
</evidence>
<evidence type="ECO:0000259" key="4">
    <source>
        <dbReference type="PROSITE" id="PS51371"/>
    </source>
</evidence>
<dbReference type="Proteomes" id="UP000789572">
    <property type="component" value="Unassembled WGS sequence"/>
</dbReference>
<reference evidence="5" key="1">
    <citation type="submission" date="2021-06" db="EMBL/GenBank/DDBJ databases">
        <authorList>
            <person name="Kallberg Y."/>
            <person name="Tangrot J."/>
            <person name="Rosling A."/>
        </authorList>
    </citation>
    <scope>NUCLEOTIDE SEQUENCE</scope>
    <source>
        <strain evidence="5">IA702</strain>
    </source>
</reference>
<comment type="caution">
    <text evidence="5">The sequence shown here is derived from an EMBL/GenBank/DDBJ whole genome shotgun (WGS) entry which is preliminary data.</text>
</comment>
<dbReference type="InterPro" id="IPR050511">
    <property type="entry name" value="AMPK_gamma/SDS23_families"/>
</dbReference>
<dbReference type="PANTHER" id="PTHR13780:SF128">
    <property type="entry name" value="CBS DOMAIN-CONTAINING PROTEIN"/>
    <property type="match status" value="1"/>
</dbReference>
<proteinExistence type="predicted"/>
<dbReference type="CDD" id="cd02205">
    <property type="entry name" value="CBS_pair_SF"/>
    <property type="match status" value="2"/>
</dbReference>
<dbReference type="SMART" id="SM00116">
    <property type="entry name" value="CBS"/>
    <property type="match status" value="4"/>
</dbReference>
<evidence type="ECO:0000256" key="3">
    <source>
        <dbReference type="PROSITE-ProRule" id="PRU00703"/>
    </source>
</evidence>
<evidence type="ECO:0000313" key="6">
    <source>
        <dbReference type="Proteomes" id="UP000789572"/>
    </source>
</evidence>
<dbReference type="Gene3D" id="3.10.580.10">
    <property type="entry name" value="CBS-domain"/>
    <property type="match status" value="2"/>
</dbReference>
<name>A0A9N8W8S4_9GLOM</name>
<dbReference type="OrthoDB" id="449052at2759"/>
<keyword evidence="2 3" id="KW-0129">CBS domain</keyword>
<evidence type="ECO:0000256" key="1">
    <source>
        <dbReference type="ARBA" id="ARBA00022737"/>
    </source>
</evidence>
<sequence>MYDIKHISFISDQTVGSVLNEKQNIQSLIEISVNATVEEAFDLLLAENILSVPVYRRWRGRREPIAIVNVFDLVTFVALQPIFDQDDNMPVSSSDADLESQSEFLQRSIGELIGLTPESTNLTTVSPDDSLVKLINIFTRKQIHRLLVFDRQSLIDDDGNESLNEEEHKKPCFISQTDAVKFLFKHNHELGKVLDTPASEVANKACKLIPERQRLLCKPSSVTIHDQALTAFRRIHQDRVNAVAVVNDDGSLVGEVSAADLRGLNRERVKELKKPVIAFLKSCKGALIEPLTCSAKFTLSQVMAGIIRNKTHRAWLVDDDDVPIGVITLSDILCMFLPNGEDANGHLVDE</sequence>
<feature type="domain" description="CBS" evidence="4">
    <location>
        <begin position="24"/>
        <end position="85"/>
    </location>
</feature>
<feature type="domain" description="CBS" evidence="4">
    <location>
        <begin position="212"/>
        <end position="271"/>
    </location>
</feature>
<dbReference type="Pfam" id="PF00571">
    <property type="entry name" value="CBS"/>
    <property type="match status" value="3"/>
</dbReference>
<protein>
    <submittedName>
        <fullName evidence="5">326_t:CDS:1</fullName>
    </submittedName>
</protein>
<keyword evidence="6" id="KW-1185">Reference proteome</keyword>
<dbReference type="SUPFAM" id="SSF54631">
    <property type="entry name" value="CBS-domain pair"/>
    <property type="match status" value="2"/>
</dbReference>
<dbReference type="InterPro" id="IPR000644">
    <property type="entry name" value="CBS_dom"/>
</dbReference>
<dbReference type="EMBL" id="CAJVPJ010000086">
    <property type="protein sequence ID" value="CAG8474673.1"/>
    <property type="molecule type" value="Genomic_DNA"/>
</dbReference>
<organism evidence="5 6">
    <name type="scientific">Paraglomus occultum</name>
    <dbReference type="NCBI Taxonomy" id="144539"/>
    <lineage>
        <taxon>Eukaryota</taxon>
        <taxon>Fungi</taxon>
        <taxon>Fungi incertae sedis</taxon>
        <taxon>Mucoromycota</taxon>
        <taxon>Glomeromycotina</taxon>
        <taxon>Glomeromycetes</taxon>
        <taxon>Paraglomerales</taxon>
        <taxon>Paraglomeraceae</taxon>
        <taxon>Paraglomus</taxon>
    </lineage>
</organism>
<evidence type="ECO:0000256" key="2">
    <source>
        <dbReference type="ARBA" id="ARBA00023122"/>
    </source>
</evidence>
<feature type="domain" description="CBS" evidence="4">
    <location>
        <begin position="286"/>
        <end position="343"/>
    </location>
</feature>
<dbReference type="InterPro" id="IPR046342">
    <property type="entry name" value="CBS_dom_sf"/>
</dbReference>
<accession>A0A9N8W8S4</accession>
<dbReference type="PROSITE" id="PS51371">
    <property type="entry name" value="CBS"/>
    <property type="match status" value="3"/>
</dbReference>